<dbReference type="KEGG" id="sti:Sthe_3245"/>
<sequence length="816" mass="88120">MTVTQQRATPIGRPLGLSEAEVAERRARGLTNAVPFETSRTYKRIIFENTFTFINTALFAICIALAALGLYGDAVVTVSLVIGNVVVGIVQETRAKRKLDSIALLMRPTATVIREGEERTVDPNDIVLDDILVVHPGDQILVDGEVLDENGLSVDESLLTGESDLIRKRVGDTVHSGSFCMTGSGIFIARKVGTESMAQQITAEARAYRDVRTPLQREVRLVLQVMLVLVAALSIQVGIAFYESPDDPGLREITQAAAVLVSLVPQGLVFMVTVTYAMAAVRMAGSGALIQRMNAVESTSNIDVLCLDKTGTLTTNTLVLDSLEPIGVDEEHLRTVLGDYAAATTAGNRTIAAIAAACPGRERKVVGEIPFSSSRKWSALAFDDAEGRGFYVLGAPEMIQPALRSADGLQPRVDAWTERGLRVLLFAYRPNPAPLPDGQSEPSLPAGLIPMGLIALRDELRPEARETIERFREAGITLKIISGDNPDTVAALARQAGFPAGIRAVSGTTLGDLDEQALMPVAQETTVFGRITPRQKERLVSALRAQGHYVAMTGDGVNDVLALKRADLAIAMRSGSQVTRSVADIVLLNDSFAALPKAFLEGQRIRRGMRDIIRLFLVRTLYVALIIFGTSAAGAAFPITPKHNSILALLTVGIPVFALAAWARPGNTPRRLVRSGSHFVFPAALSIAWVAFVVYMFYLSRGAEVITARSALTTITILCGLILIPFAQPPNEAFTGGTSLNGDWRPAILAVGLLGVYVGVLAWPVAREFYGLEVLGFLDYVILAHIAIAWAVTLRFAWRLHALDRLRAAWHRVRGR</sequence>
<evidence type="ECO:0000256" key="6">
    <source>
        <dbReference type="SAM" id="Phobius"/>
    </source>
</evidence>
<dbReference type="HOGENOM" id="CLU_002360_5_1_0"/>
<dbReference type="SFLD" id="SFLDS00003">
    <property type="entry name" value="Haloacid_Dehalogenase"/>
    <property type="match status" value="1"/>
</dbReference>
<dbReference type="SUPFAM" id="SSF81653">
    <property type="entry name" value="Calcium ATPase, transduction domain A"/>
    <property type="match status" value="1"/>
</dbReference>
<dbReference type="Pfam" id="PF00122">
    <property type="entry name" value="E1-E2_ATPase"/>
    <property type="match status" value="1"/>
</dbReference>
<dbReference type="SUPFAM" id="SSF81660">
    <property type="entry name" value="Metal cation-transporting ATPase, ATP-binding domain N"/>
    <property type="match status" value="1"/>
</dbReference>
<evidence type="ECO:0000313" key="8">
    <source>
        <dbReference type="EMBL" id="ACZ40645.1"/>
    </source>
</evidence>
<accession>D1CA02</accession>
<keyword evidence="5 6" id="KW-0472">Membrane</keyword>
<dbReference type="InterPro" id="IPR001757">
    <property type="entry name" value="P_typ_ATPase"/>
</dbReference>
<evidence type="ECO:0000313" key="9">
    <source>
        <dbReference type="Proteomes" id="UP000002027"/>
    </source>
</evidence>
<keyword evidence="3" id="KW-1278">Translocase</keyword>
<dbReference type="PRINTS" id="PR00119">
    <property type="entry name" value="CATATPASE"/>
</dbReference>
<dbReference type="Gene3D" id="1.20.1110.10">
    <property type="entry name" value="Calcium-transporting ATPase, transmembrane domain"/>
    <property type="match status" value="1"/>
</dbReference>
<dbReference type="Gene3D" id="3.40.50.1000">
    <property type="entry name" value="HAD superfamily/HAD-like"/>
    <property type="match status" value="1"/>
</dbReference>
<dbReference type="SUPFAM" id="SSF81665">
    <property type="entry name" value="Calcium ATPase, transmembrane domain M"/>
    <property type="match status" value="1"/>
</dbReference>
<dbReference type="InterPro" id="IPR044492">
    <property type="entry name" value="P_typ_ATPase_HD_dom"/>
</dbReference>
<reference evidence="9" key="1">
    <citation type="submission" date="2009-11" db="EMBL/GenBank/DDBJ databases">
        <title>The complete chromosome 2 of Sphaerobacter thermophilus DSM 20745.</title>
        <authorList>
            <person name="Lucas S."/>
            <person name="Copeland A."/>
            <person name="Lapidus A."/>
            <person name="Glavina del Rio T."/>
            <person name="Dalin E."/>
            <person name="Tice H."/>
            <person name="Bruce D."/>
            <person name="Goodwin L."/>
            <person name="Pitluck S."/>
            <person name="Kyrpides N."/>
            <person name="Mavromatis K."/>
            <person name="Ivanova N."/>
            <person name="Mikhailova N."/>
            <person name="LaButti K.M."/>
            <person name="Clum A."/>
            <person name="Sun H.I."/>
            <person name="Brettin T."/>
            <person name="Detter J.C."/>
            <person name="Han C."/>
            <person name="Larimer F."/>
            <person name="Land M."/>
            <person name="Hauser L."/>
            <person name="Markowitz V."/>
            <person name="Cheng J.F."/>
            <person name="Hugenholtz P."/>
            <person name="Woyke T."/>
            <person name="Wu D."/>
            <person name="Steenblock K."/>
            <person name="Schneider S."/>
            <person name="Pukall R."/>
            <person name="Goeker M."/>
            <person name="Klenk H.P."/>
            <person name="Eisen J.A."/>
        </authorList>
    </citation>
    <scope>NUCLEOTIDE SEQUENCE [LARGE SCALE GENOMIC DNA]</scope>
    <source>
        <strain evidence="9">ATCC 49802 / DSM 20745 / S 6022</strain>
    </source>
</reference>
<dbReference type="InterPro" id="IPR008250">
    <property type="entry name" value="ATPase_P-typ_transduc_dom_A_sf"/>
</dbReference>
<keyword evidence="9" id="KW-1185">Reference proteome</keyword>
<feature type="domain" description="P-type ATPase A" evidence="7">
    <location>
        <begin position="106"/>
        <end position="204"/>
    </location>
</feature>
<dbReference type="RefSeq" id="WP_012873680.1">
    <property type="nucleotide sequence ID" value="NC_013524.1"/>
</dbReference>
<dbReference type="InterPro" id="IPR023214">
    <property type="entry name" value="HAD_sf"/>
</dbReference>
<feature type="transmembrane region" description="Helical" evidence="6">
    <location>
        <begin position="221"/>
        <end position="241"/>
    </location>
</feature>
<dbReference type="PROSITE" id="PS00154">
    <property type="entry name" value="ATPASE_E1_E2"/>
    <property type="match status" value="1"/>
</dbReference>
<dbReference type="Gene3D" id="2.70.150.10">
    <property type="entry name" value="Calcium-transporting ATPase, cytoplasmic transduction domain A"/>
    <property type="match status" value="1"/>
</dbReference>
<reference evidence="8 9" key="2">
    <citation type="journal article" date="2010" name="Stand. Genomic Sci.">
        <title>Complete genome sequence of Desulfohalobium retbaense type strain (HR(100)).</title>
        <authorList>
            <person name="Spring S."/>
            <person name="Nolan M."/>
            <person name="Lapidus A."/>
            <person name="Glavina Del Rio T."/>
            <person name="Copeland A."/>
            <person name="Tice H."/>
            <person name="Cheng J.F."/>
            <person name="Lucas S."/>
            <person name="Land M."/>
            <person name="Chen F."/>
            <person name="Bruce D."/>
            <person name="Goodwin L."/>
            <person name="Pitluck S."/>
            <person name="Ivanova N."/>
            <person name="Mavromatis K."/>
            <person name="Mikhailova N."/>
            <person name="Pati A."/>
            <person name="Chen A."/>
            <person name="Palaniappan K."/>
            <person name="Hauser L."/>
            <person name="Chang Y.J."/>
            <person name="Jeffries C.D."/>
            <person name="Munk C."/>
            <person name="Kiss H."/>
            <person name="Chain P."/>
            <person name="Han C."/>
            <person name="Brettin T."/>
            <person name="Detter J.C."/>
            <person name="Schuler E."/>
            <person name="Goker M."/>
            <person name="Rohde M."/>
            <person name="Bristow J."/>
            <person name="Eisen J.A."/>
            <person name="Markowitz V."/>
            <person name="Hugenholtz P."/>
            <person name="Kyrpides N.C."/>
            <person name="Klenk H.P."/>
        </authorList>
    </citation>
    <scope>NUCLEOTIDE SEQUENCE [LARGE SCALE GENOMIC DNA]</scope>
    <source>
        <strain evidence="9">ATCC 49802 / DSM 20745 / S 6022</strain>
    </source>
</reference>
<comment type="subcellular location">
    <subcellularLocation>
        <location evidence="1">Membrane</location>
        <topology evidence="1">Multi-pass membrane protein</topology>
    </subcellularLocation>
</comment>
<dbReference type="GO" id="GO:0005524">
    <property type="term" value="F:ATP binding"/>
    <property type="evidence" value="ECO:0007669"/>
    <property type="project" value="InterPro"/>
</dbReference>
<evidence type="ECO:0000256" key="2">
    <source>
        <dbReference type="ARBA" id="ARBA00022692"/>
    </source>
</evidence>
<name>D1CA02_SPHTD</name>
<evidence type="ECO:0000256" key="5">
    <source>
        <dbReference type="ARBA" id="ARBA00023136"/>
    </source>
</evidence>
<evidence type="ECO:0000256" key="4">
    <source>
        <dbReference type="ARBA" id="ARBA00022989"/>
    </source>
</evidence>
<dbReference type="EMBL" id="CP001824">
    <property type="protein sequence ID" value="ACZ40645.1"/>
    <property type="molecule type" value="Genomic_DNA"/>
</dbReference>
<dbReference type="InParanoid" id="D1CA02"/>
<dbReference type="SUPFAM" id="SSF56784">
    <property type="entry name" value="HAD-like"/>
    <property type="match status" value="1"/>
</dbReference>
<proteinExistence type="predicted"/>
<dbReference type="Gene3D" id="3.40.1110.10">
    <property type="entry name" value="Calcium-transporting ATPase, cytoplasmic domain N"/>
    <property type="match status" value="1"/>
</dbReference>
<dbReference type="STRING" id="479434.Sthe_3245"/>
<feature type="transmembrane region" description="Helical" evidence="6">
    <location>
        <begin position="50"/>
        <end position="68"/>
    </location>
</feature>
<dbReference type="InterPro" id="IPR059000">
    <property type="entry name" value="ATPase_P-type_domA"/>
</dbReference>
<dbReference type="InterPro" id="IPR036412">
    <property type="entry name" value="HAD-like_sf"/>
</dbReference>
<dbReference type="SFLD" id="SFLDF00027">
    <property type="entry name" value="p-type_atpase"/>
    <property type="match status" value="1"/>
</dbReference>
<dbReference type="PANTHER" id="PTHR42861">
    <property type="entry name" value="CALCIUM-TRANSPORTING ATPASE"/>
    <property type="match status" value="1"/>
</dbReference>
<dbReference type="NCBIfam" id="TIGR01494">
    <property type="entry name" value="ATPase_P-type"/>
    <property type="match status" value="2"/>
</dbReference>
<feature type="transmembrane region" description="Helical" evidence="6">
    <location>
        <begin position="616"/>
        <end position="639"/>
    </location>
</feature>
<evidence type="ECO:0000256" key="3">
    <source>
        <dbReference type="ARBA" id="ARBA00022967"/>
    </source>
</evidence>
<feature type="transmembrane region" description="Helical" evidence="6">
    <location>
        <begin position="706"/>
        <end position="726"/>
    </location>
</feature>
<gene>
    <name evidence="8" type="ordered locus">Sthe_3245</name>
</gene>
<dbReference type="GO" id="GO:0016887">
    <property type="term" value="F:ATP hydrolysis activity"/>
    <property type="evidence" value="ECO:0007669"/>
    <property type="project" value="InterPro"/>
</dbReference>
<feature type="transmembrane region" description="Helical" evidence="6">
    <location>
        <begin position="747"/>
        <end position="765"/>
    </location>
</feature>
<keyword evidence="2 6" id="KW-0812">Transmembrane</keyword>
<feature type="transmembrane region" description="Helical" evidence="6">
    <location>
        <begin position="645"/>
        <end position="663"/>
    </location>
</feature>
<protein>
    <submittedName>
        <fullName evidence="8">ATPase, P-type (Transporting), HAD superfamily, subfamily IC</fullName>
    </submittedName>
</protein>
<evidence type="ECO:0000256" key="1">
    <source>
        <dbReference type="ARBA" id="ARBA00004141"/>
    </source>
</evidence>
<dbReference type="OrthoDB" id="9760364at2"/>
<feature type="transmembrane region" description="Helical" evidence="6">
    <location>
        <begin position="253"/>
        <end position="279"/>
    </location>
</feature>
<dbReference type="AlphaFoldDB" id="D1CA02"/>
<feature type="transmembrane region" description="Helical" evidence="6">
    <location>
        <begin position="777"/>
        <end position="798"/>
    </location>
</feature>
<dbReference type="GO" id="GO:0016020">
    <property type="term" value="C:membrane"/>
    <property type="evidence" value="ECO:0007669"/>
    <property type="project" value="UniProtKB-SubCell"/>
</dbReference>
<dbReference type="eggNOG" id="COG0474">
    <property type="taxonomic scope" value="Bacteria"/>
</dbReference>
<organism evidence="8 9">
    <name type="scientific">Sphaerobacter thermophilus (strain ATCC 49802 / DSM 20745 / KCCM 41009 / NCIMB 13125 / S 6022)</name>
    <dbReference type="NCBI Taxonomy" id="479434"/>
    <lineage>
        <taxon>Bacteria</taxon>
        <taxon>Pseudomonadati</taxon>
        <taxon>Thermomicrobiota</taxon>
        <taxon>Thermomicrobia</taxon>
        <taxon>Sphaerobacterales</taxon>
        <taxon>Sphaerobacterineae</taxon>
        <taxon>Sphaerobacteraceae</taxon>
        <taxon>Sphaerobacter</taxon>
    </lineage>
</organism>
<dbReference type="PRINTS" id="PR00120">
    <property type="entry name" value="HATPASE"/>
</dbReference>
<dbReference type="SFLD" id="SFLDG00002">
    <property type="entry name" value="C1.7:_P-type_atpase_like"/>
    <property type="match status" value="1"/>
</dbReference>
<dbReference type="InterPro" id="IPR018303">
    <property type="entry name" value="ATPase_P-typ_P_site"/>
</dbReference>
<feature type="transmembrane region" description="Helical" evidence="6">
    <location>
        <begin position="74"/>
        <end position="90"/>
    </location>
</feature>
<keyword evidence="4 6" id="KW-1133">Transmembrane helix</keyword>
<dbReference type="InterPro" id="IPR023298">
    <property type="entry name" value="ATPase_P-typ_TM_dom_sf"/>
</dbReference>
<dbReference type="Proteomes" id="UP000002027">
    <property type="component" value="Chromosome 2"/>
</dbReference>
<dbReference type="Pfam" id="PF00702">
    <property type="entry name" value="Hydrolase"/>
    <property type="match status" value="1"/>
</dbReference>
<feature type="transmembrane region" description="Helical" evidence="6">
    <location>
        <begin position="679"/>
        <end position="700"/>
    </location>
</feature>
<dbReference type="InterPro" id="IPR023299">
    <property type="entry name" value="ATPase_P-typ_cyto_dom_N"/>
</dbReference>
<evidence type="ECO:0000259" key="7">
    <source>
        <dbReference type="Pfam" id="PF00122"/>
    </source>
</evidence>